<evidence type="ECO:0000313" key="1">
    <source>
        <dbReference type="EMBL" id="RZU12232.1"/>
    </source>
</evidence>
<gene>
    <name evidence="1" type="ORF">EV645_5495</name>
</gene>
<proteinExistence type="predicted"/>
<reference evidence="1 2" key="1">
    <citation type="journal article" date="2015" name="Stand. Genomic Sci.">
        <title>Genomic Encyclopedia of Bacterial and Archaeal Type Strains, Phase III: the genomes of soil and plant-associated and newly described type strains.</title>
        <authorList>
            <person name="Whitman W.B."/>
            <person name="Woyke T."/>
            <person name="Klenk H.P."/>
            <person name="Zhou Y."/>
            <person name="Lilburn T.G."/>
            <person name="Beck B.J."/>
            <person name="De Vos P."/>
            <person name="Vandamme P."/>
            <person name="Eisen J.A."/>
            <person name="Garrity G."/>
            <person name="Hugenholtz P."/>
            <person name="Kyrpides N.C."/>
        </authorList>
    </citation>
    <scope>NUCLEOTIDE SEQUENCE [LARGE SCALE GENOMIC DNA]</scope>
    <source>
        <strain evidence="1 2">VKM Ac-2540</strain>
    </source>
</reference>
<dbReference type="AlphaFoldDB" id="A0A4Q7WPQ5"/>
<dbReference type="Proteomes" id="UP000292027">
    <property type="component" value="Unassembled WGS sequence"/>
</dbReference>
<dbReference type="EMBL" id="SHKR01000014">
    <property type="protein sequence ID" value="RZU12232.1"/>
    <property type="molecule type" value="Genomic_DNA"/>
</dbReference>
<keyword evidence="2" id="KW-1185">Reference proteome</keyword>
<protein>
    <submittedName>
        <fullName evidence="1">Uncharacterized protein</fullName>
    </submittedName>
</protein>
<evidence type="ECO:0000313" key="2">
    <source>
        <dbReference type="Proteomes" id="UP000292027"/>
    </source>
</evidence>
<comment type="caution">
    <text evidence="1">The sequence shown here is derived from an EMBL/GenBank/DDBJ whole genome shotgun (WGS) entry which is preliminary data.</text>
</comment>
<name>A0A4Q7WPQ5_9ACTN</name>
<organism evidence="1 2">
    <name type="scientific">Kribbella rubisoli</name>
    <dbReference type="NCBI Taxonomy" id="3075929"/>
    <lineage>
        <taxon>Bacteria</taxon>
        <taxon>Bacillati</taxon>
        <taxon>Actinomycetota</taxon>
        <taxon>Actinomycetes</taxon>
        <taxon>Propionibacteriales</taxon>
        <taxon>Kribbellaceae</taxon>
        <taxon>Kribbella</taxon>
    </lineage>
</organism>
<dbReference type="OrthoDB" id="3827000at2"/>
<accession>A0A4Q7WPQ5</accession>
<dbReference type="RefSeq" id="WP_130446840.1">
    <property type="nucleotide sequence ID" value="NZ_SHKR01000014.1"/>
</dbReference>
<sequence>MIGPPPERAVGEQIALLRSVGYAAFGRHERDLDVLDLIFDSILDAPGSGDVRRLRFSGQGITLDVDIHESGRTGLTIELRVSPSGPVVVESRGGDAEGPNGARLVSFLLRWPGTAQRPVRTAWIML</sequence>